<proteinExistence type="predicted"/>
<reference evidence="2 3" key="2">
    <citation type="journal article" date="2008" name="Nature">
        <title>The Phaeodactylum genome reveals the evolutionary history of diatom genomes.</title>
        <authorList>
            <person name="Bowler C."/>
            <person name="Allen A.E."/>
            <person name="Badger J.H."/>
            <person name="Grimwood J."/>
            <person name="Jabbari K."/>
            <person name="Kuo A."/>
            <person name="Maheswari U."/>
            <person name="Martens C."/>
            <person name="Maumus F."/>
            <person name="Otillar R.P."/>
            <person name="Rayko E."/>
            <person name="Salamov A."/>
            <person name="Vandepoele K."/>
            <person name="Beszteri B."/>
            <person name="Gruber A."/>
            <person name="Heijde M."/>
            <person name="Katinka M."/>
            <person name="Mock T."/>
            <person name="Valentin K."/>
            <person name="Verret F."/>
            <person name="Berges J.A."/>
            <person name="Brownlee C."/>
            <person name="Cadoret J.P."/>
            <person name="Chiovitti A."/>
            <person name="Choi C.J."/>
            <person name="Coesel S."/>
            <person name="De Martino A."/>
            <person name="Detter J.C."/>
            <person name="Durkin C."/>
            <person name="Falciatore A."/>
            <person name="Fournet J."/>
            <person name="Haruta M."/>
            <person name="Huysman M.J."/>
            <person name="Jenkins B.D."/>
            <person name="Jiroutova K."/>
            <person name="Jorgensen R.E."/>
            <person name="Joubert Y."/>
            <person name="Kaplan A."/>
            <person name="Kroger N."/>
            <person name="Kroth P.G."/>
            <person name="La Roche J."/>
            <person name="Lindquist E."/>
            <person name="Lommer M."/>
            <person name="Martin-Jezequel V."/>
            <person name="Lopez P.J."/>
            <person name="Lucas S."/>
            <person name="Mangogna M."/>
            <person name="McGinnis K."/>
            <person name="Medlin L.K."/>
            <person name="Montsant A."/>
            <person name="Oudot-Le Secq M.P."/>
            <person name="Napoli C."/>
            <person name="Obornik M."/>
            <person name="Parker M.S."/>
            <person name="Petit J.L."/>
            <person name="Porcel B.M."/>
            <person name="Poulsen N."/>
            <person name="Robison M."/>
            <person name="Rychlewski L."/>
            <person name="Rynearson T.A."/>
            <person name="Schmutz J."/>
            <person name="Shapiro H."/>
            <person name="Siaut M."/>
            <person name="Stanley M."/>
            <person name="Sussman M.R."/>
            <person name="Taylor A.R."/>
            <person name="Vardi A."/>
            <person name="von Dassow P."/>
            <person name="Vyverman W."/>
            <person name="Willis A."/>
            <person name="Wyrwicz L.S."/>
            <person name="Rokhsar D.S."/>
            <person name="Weissenbach J."/>
            <person name="Armbrust E.V."/>
            <person name="Green B.R."/>
            <person name="Van de Peer Y."/>
            <person name="Grigoriev I.V."/>
        </authorList>
    </citation>
    <scope>NUCLEOTIDE SEQUENCE [LARGE SCALE GENOMIC DNA]</scope>
    <source>
        <strain evidence="2 3">CCMP1335</strain>
    </source>
</reference>
<keyword evidence="1" id="KW-0812">Transmembrane</keyword>
<dbReference type="GeneID" id="7450738"/>
<organism evidence="2 3">
    <name type="scientific">Thalassiosira pseudonana</name>
    <name type="common">Marine diatom</name>
    <name type="synonym">Cyclotella nana</name>
    <dbReference type="NCBI Taxonomy" id="35128"/>
    <lineage>
        <taxon>Eukaryota</taxon>
        <taxon>Sar</taxon>
        <taxon>Stramenopiles</taxon>
        <taxon>Ochrophyta</taxon>
        <taxon>Bacillariophyta</taxon>
        <taxon>Coscinodiscophyceae</taxon>
        <taxon>Thalassiosirophycidae</taxon>
        <taxon>Thalassiosirales</taxon>
        <taxon>Thalassiosiraceae</taxon>
        <taxon>Thalassiosira</taxon>
    </lineage>
</organism>
<dbReference type="GO" id="GO:0008146">
    <property type="term" value="F:sulfotransferase activity"/>
    <property type="evidence" value="ECO:0007669"/>
    <property type="project" value="InterPro"/>
</dbReference>
<dbReference type="RefSeq" id="XP_002292884.1">
    <property type="nucleotide sequence ID" value="XM_002292848.1"/>
</dbReference>
<protein>
    <recommendedName>
        <fullName evidence="4">Sulfotransferase domain-containing protein</fullName>
    </recommendedName>
</protein>
<keyword evidence="1" id="KW-0472">Membrane</keyword>
<dbReference type="EMBL" id="CM000646">
    <property type="protein sequence ID" value="EED90080.1"/>
    <property type="molecule type" value="Genomic_DNA"/>
</dbReference>
<keyword evidence="1" id="KW-1133">Transmembrane helix</keyword>
<feature type="transmembrane region" description="Helical" evidence="1">
    <location>
        <begin position="15"/>
        <end position="34"/>
    </location>
</feature>
<gene>
    <name evidence="2" type="ORF">THAPSDRAFT_8511</name>
</gene>
<dbReference type="HOGENOM" id="CLU_810106_0_0_1"/>
<dbReference type="AlphaFoldDB" id="B8C9P8"/>
<evidence type="ECO:0000313" key="2">
    <source>
        <dbReference type="EMBL" id="EED90080.1"/>
    </source>
</evidence>
<dbReference type="InParanoid" id="B8C9P8"/>
<name>B8C9P8_THAPS</name>
<dbReference type="GO" id="GO:0016020">
    <property type="term" value="C:membrane"/>
    <property type="evidence" value="ECO:0007669"/>
    <property type="project" value="InterPro"/>
</dbReference>
<dbReference type="PaxDb" id="35128-Thaps8511"/>
<evidence type="ECO:0008006" key="4">
    <source>
        <dbReference type="Google" id="ProtNLM"/>
    </source>
</evidence>
<dbReference type="Proteomes" id="UP000001449">
    <property type="component" value="Chromosome 10"/>
</dbReference>
<reference evidence="2 3" key="1">
    <citation type="journal article" date="2004" name="Science">
        <title>The genome of the diatom Thalassiosira pseudonana: ecology, evolution, and metabolism.</title>
        <authorList>
            <person name="Armbrust E.V."/>
            <person name="Berges J.A."/>
            <person name="Bowler C."/>
            <person name="Green B.R."/>
            <person name="Martinez D."/>
            <person name="Putnam N.H."/>
            <person name="Zhou S."/>
            <person name="Allen A.E."/>
            <person name="Apt K.E."/>
            <person name="Bechner M."/>
            <person name="Brzezinski M.A."/>
            <person name="Chaal B.K."/>
            <person name="Chiovitti A."/>
            <person name="Davis A.K."/>
            <person name="Demarest M.S."/>
            <person name="Detter J.C."/>
            <person name="Glavina T."/>
            <person name="Goodstein D."/>
            <person name="Hadi M.Z."/>
            <person name="Hellsten U."/>
            <person name="Hildebrand M."/>
            <person name="Jenkins B.D."/>
            <person name="Jurka J."/>
            <person name="Kapitonov V.V."/>
            <person name="Kroger N."/>
            <person name="Lau W.W."/>
            <person name="Lane T.W."/>
            <person name="Larimer F.W."/>
            <person name="Lippmeier J.C."/>
            <person name="Lucas S."/>
            <person name="Medina M."/>
            <person name="Montsant A."/>
            <person name="Obornik M."/>
            <person name="Parker M.S."/>
            <person name="Palenik B."/>
            <person name="Pazour G.J."/>
            <person name="Richardson P.M."/>
            <person name="Rynearson T.A."/>
            <person name="Saito M.A."/>
            <person name="Schwartz D.C."/>
            <person name="Thamatrakoln K."/>
            <person name="Valentin K."/>
            <person name="Vardi A."/>
            <person name="Wilkerson F.P."/>
            <person name="Rokhsar D.S."/>
        </authorList>
    </citation>
    <scope>NUCLEOTIDE SEQUENCE [LARGE SCALE GENOMIC DNA]</scope>
    <source>
        <strain evidence="2 3">CCMP1335</strain>
    </source>
</reference>
<dbReference type="Pfam" id="PF03567">
    <property type="entry name" value="Sulfotransfer_2"/>
    <property type="match status" value="1"/>
</dbReference>
<keyword evidence="3" id="KW-1185">Reference proteome</keyword>
<evidence type="ECO:0000313" key="3">
    <source>
        <dbReference type="Proteomes" id="UP000001449"/>
    </source>
</evidence>
<accession>B8C9P8</accession>
<dbReference type="eggNOG" id="ENOG502R783">
    <property type="taxonomic scope" value="Eukaryota"/>
</dbReference>
<evidence type="ECO:0000256" key="1">
    <source>
        <dbReference type="SAM" id="Phobius"/>
    </source>
</evidence>
<dbReference type="KEGG" id="tps:THAPSDRAFT_8511"/>
<dbReference type="InterPro" id="IPR005331">
    <property type="entry name" value="Sulfotransferase"/>
</dbReference>
<sequence length="343" mass="39565">MASEKTKQTFSQRRTLIKCFTITYALVLYGTFYADKISSKHLREKNGLVASFFGDGYTVRRMDVQQAKQQKKKLFSHLGALDTKVTTTMEEEMTTQLLAINDTIVPRGELTNGSTITDILRREIKLPALDDQTSPPLRLRFLPGTLNMKREETLRHCYADPTIYTKHFPQSEKQVTSISDNLQLIFIMIPKSGSSTGRWIMDNVLNASDHPMSALGKELTKGEKYANYTVLTFVRDPLNRFYSSYDEAYLRYGPWMKKRTGKAFRYLKTFKHPYPYLYDNMTDFVDFQNAFCPESSGMKKWECLNSRTHENGTLAARFEKFVWDYDGTPFDLVSTSVRTSSLT</sequence>